<feature type="coiled-coil region" evidence="1">
    <location>
        <begin position="19"/>
        <end position="46"/>
    </location>
</feature>
<protein>
    <submittedName>
        <fullName evidence="2">Uncharacterized protein</fullName>
    </submittedName>
</protein>
<accession>A0ABV9MU84</accession>
<sequence>MAQKVLFEIKDAGDKFEFYTTIEKELNQAQLELANLNETIDTIKSLKPECDKLDYSLAVSSGALCGIMDIFLVGGDPVNSPLTALTDNWVDNRVKDFAKLCGWPAKNGDSLASAIRYLENKFAIPYDQHGAGDAGQSIFGLTPTNHHFKSLAHHPSLLGLFFSILDQFTNQSHFVTVGELISLQKADSGFELKGENLLSKLFCAFTNWFGHLVSDVAGSSGSKGRGMGIPSPLWTWTNDIIAIKRTLKIPVSDFNQSMNEIAMKIFTQGFDIRFQVAQSIPVLINELVVRLFYSIRRMLQYFNGYAKEEWIMKNLWNSCEPFSNPTVKRMLTIAHGTFCLIDLSDATIQGMGVGVTAFNPVVFFMRVNIIGIGRFTISLYGETNRRIQLFKHKQPLSTIKQEKILVEYYLEGLQNLADIYDDSDLMIFIKDFSNSQVYQKAFEASIELAEKRKVTPEKILRTKQDIDVYFGGKSK</sequence>
<keyword evidence="3" id="KW-1185">Reference proteome</keyword>
<evidence type="ECO:0000313" key="2">
    <source>
        <dbReference type="EMBL" id="MFC4718198.1"/>
    </source>
</evidence>
<evidence type="ECO:0000256" key="1">
    <source>
        <dbReference type="SAM" id="Coils"/>
    </source>
</evidence>
<gene>
    <name evidence="2" type="ORF">ACFO5I_00215</name>
</gene>
<dbReference type="RefSeq" id="WP_204654276.1">
    <property type="nucleotide sequence ID" value="NZ_JAFBFD010000023.1"/>
</dbReference>
<comment type="caution">
    <text evidence="2">The sequence shown here is derived from an EMBL/GenBank/DDBJ whole genome shotgun (WGS) entry which is preliminary data.</text>
</comment>
<name>A0ABV9MU84_9ENTE</name>
<reference evidence="3" key="1">
    <citation type="journal article" date="2019" name="Int. J. Syst. Evol. Microbiol.">
        <title>The Global Catalogue of Microorganisms (GCM) 10K type strain sequencing project: providing services to taxonomists for standard genome sequencing and annotation.</title>
        <authorList>
            <consortium name="The Broad Institute Genomics Platform"/>
            <consortium name="The Broad Institute Genome Sequencing Center for Infectious Disease"/>
            <person name="Wu L."/>
            <person name="Ma J."/>
        </authorList>
    </citation>
    <scope>NUCLEOTIDE SEQUENCE [LARGE SCALE GENOMIC DNA]</scope>
    <source>
        <strain evidence="3">CGMCC 1.19032</strain>
    </source>
</reference>
<dbReference type="Proteomes" id="UP001595969">
    <property type="component" value="Unassembled WGS sequence"/>
</dbReference>
<organism evidence="2 3">
    <name type="scientific">Enterococcus lemanii</name>
    <dbReference type="NCBI Taxonomy" id="1159752"/>
    <lineage>
        <taxon>Bacteria</taxon>
        <taxon>Bacillati</taxon>
        <taxon>Bacillota</taxon>
        <taxon>Bacilli</taxon>
        <taxon>Lactobacillales</taxon>
        <taxon>Enterococcaceae</taxon>
        <taxon>Enterococcus</taxon>
    </lineage>
</organism>
<evidence type="ECO:0000313" key="3">
    <source>
        <dbReference type="Proteomes" id="UP001595969"/>
    </source>
</evidence>
<proteinExistence type="predicted"/>
<dbReference type="EMBL" id="JBHSGS010000003">
    <property type="protein sequence ID" value="MFC4718198.1"/>
    <property type="molecule type" value="Genomic_DNA"/>
</dbReference>
<keyword evidence="1" id="KW-0175">Coiled coil</keyword>